<dbReference type="HAMAP" id="MF_00386">
    <property type="entry name" value="UPF0161_YidD"/>
    <property type="match status" value="1"/>
</dbReference>
<name>A0AAW1S8D2_9CHLO</name>
<dbReference type="InterPro" id="IPR002696">
    <property type="entry name" value="Membr_insert_effic_factor_YidD"/>
</dbReference>
<accession>A0AAW1S8D2</accession>
<reference evidence="1 2" key="1">
    <citation type="journal article" date="2024" name="Nat. Commun.">
        <title>Phylogenomics reveals the evolutionary origins of lichenization in chlorophyte algae.</title>
        <authorList>
            <person name="Puginier C."/>
            <person name="Libourel C."/>
            <person name="Otte J."/>
            <person name="Skaloud P."/>
            <person name="Haon M."/>
            <person name="Grisel S."/>
            <person name="Petersen M."/>
            <person name="Berrin J.G."/>
            <person name="Delaux P.M."/>
            <person name="Dal Grande F."/>
            <person name="Keller J."/>
        </authorList>
    </citation>
    <scope>NUCLEOTIDE SEQUENCE [LARGE SCALE GENOMIC DNA]</scope>
    <source>
        <strain evidence="1 2">SAG 245.80</strain>
    </source>
</reference>
<evidence type="ECO:0000313" key="1">
    <source>
        <dbReference type="EMBL" id="KAK9842528.1"/>
    </source>
</evidence>
<evidence type="ECO:0000313" key="2">
    <source>
        <dbReference type="Proteomes" id="UP001445335"/>
    </source>
</evidence>
<dbReference type="NCBIfam" id="TIGR00278">
    <property type="entry name" value="membrane protein insertion efficiency factor YidD"/>
    <property type="match status" value="1"/>
</dbReference>
<organism evidence="1 2">
    <name type="scientific">Elliptochloris bilobata</name>
    <dbReference type="NCBI Taxonomy" id="381761"/>
    <lineage>
        <taxon>Eukaryota</taxon>
        <taxon>Viridiplantae</taxon>
        <taxon>Chlorophyta</taxon>
        <taxon>core chlorophytes</taxon>
        <taxon>Trebouxiophyceae</taxon>
        <taxon>Trebouxiophyceae incertae sedis</taxon>
        <taxon>Elliptochloris clade</taxon>
        <taxon>Elliptochloris</taxon>
    </lineage>
</organism>
<protein>
    <recommendedName>
        <fullName evidence="3">Membrane protein insertion efficiency factor</fullName>
    </recommendedName>
</protein>
<dbReference type="AlphaFoldDB" id="A0AAW1S8D2"/>
<dbReference type="SMART" id="SM01234">
    <property type="entry name" value="Haemolytic"/>
    <property type="match status" value="1"/>
</dbReference>
<proteinExistence type="inferred from homology"/>
<dbReference type="Proteomes" id="UP001445335">
    <property type="component" value="Unassembled WGS sequence"/>
</dbReference>
<sequence length="170" mass="18112">MALDMHPAFPSGHRLLLSQPRTPARPLVARAAAPGELSCRDSGRSEASKDGHSLESLQLLDGAVEEVRGSGTAGKEGGDYAESLGVRAALAALLFYKAAISPLLPKSCRFLPTCSEYSMRAYREYGTARGTALTVWRVLRCNPLSEGGWDPPFWPPPGLAWLFGSGISGP</sequence>
<evidence type="ECO:0008006" key="3">
    <source>
        <dbReference type="Google" id="ProtNLM"/>
    </source>
</evidence>
<dbReference type="PANTHER" id="PTHR33383">
    <property type="entry name" value="MEMBRANE PROTEIN INSERTION EFFICIENCY FACTOR-RELATED"/>
    <property type="match status" value="1"/>
</dbReference>
<dbReference type="Pfam" id="PF01809">
    <property type="entry name" value="YidD"/>
    <property type="match status" value="1"/>
</dbReference>
<dbReference type="PANTHER" id="PTHR33383:SF1">
    <property type="entry name" value="MEMBRANE PROTEIN INSERTION EFFICIENCY FACTOR-RELATED"/>
    <property type="match status" value="1"/>
</dbReference>
<comment type="caution">
    <text evidence="1">The sequence shown here is derived from an EMBL/GenBank/DDBJ whole genome shotgun (WGS) entry which is preliminary data.</text>
</comment>
<gene>
    <name evidence="1" type="ORF">WJX81_004569</name>
</gene>
<keyword evidence="2" id="KW-1185">Reference proteome</keyword>
<dbReference type="EMBL" id="JALJOU010000007">
    <property type="protein sequence ID" value="KAK9842528.1"/>
    <property type="molecule type" value="Genomic_DNA"/>
</dbReference>